<dbReference type="InterPro" id="IPR008275">
    <property type="entry name" value="CoA_E_activase_dom"/>
</dbReference>
<dbReference type="SUPFAM" id="SSF53067">
    <property type="entry name" value="Actin-like ATPase domain"/>
    <property type="match status" value="1"/>
</dbReference>
<dbReference type="InterPro" id="IPR002731">
    <property type="entry name" value="ATPase_BadF"/>
</dbReference>
<name>C4Z344_LACE2</name>
<dbReference type="CDD" id="cd24036">
    <property type="entry name" value="ASKHA_NBD_BcrAD_BadFG_HgdC_HadI"/>
    <property type="match status" value="1"/>
</dbReference>
<accession>C4Z344</accession>
<dbReference type="GO" id="GO:0046872">
    <property type="term" value="F:metal ion binding"/>
    <property type="evidence" value="ECO:0007669"/>
    <property type="project" value="UniProtKB-KW"/>
</dbReference>
<evidence type="ECO:0000313" key="7">
    <source>
        <dbReference type="Proteomes" id="UP000001476"/>
    </source>
</evidence>
<keyword evidence="7" id="KW-1185">Reference proteome</keyword>
<evidence type="ECO:0000256" key="1">
    <source>
        <dbReference type="ARBA" id="ARBA00001966"/>
    </source>
</evidence>
<sequence>MYAAYVAGKDSRMKYFGGCDAGSTYTKCVIIDENGKIAAAVTKRSRINPVLSAKDALDEAVSQVDGLNSAEELTYLIGTGYGRNKVPFADENISEISCHAMGVHVTDPSVKAIIDIGGQDVKGIAIDTDGTVLNFAMNDKCAAGTGRFFESMARAFEMSLDEFSNLSLTAKNVIPITAQCAVFAESEVISLVGEGKPMEEIAAGIQLSVAKRCFVMAKKAGAADSVTLTGGCAKNEGLKKAIEKVLKINVVDLPTDPQLMGALGAAEYARQKGSNV</sequence>
<dbReference type="KEGG" id="eel:EUBELI_01643"/>
<evidence type="ECO:0000313" key="6">
    <source>
        <dbReference type="EMBL" id="ACR72634.1"/>
    </source>
</evidence>
<dbReference type="PANTHER" id="PTHR32329:SF2">
    <property type="entry name" value="BIFUNCTIONAL PROTEIN [INCLUDES 2-HYDROXYACYL-COA DEHYDRATASE (N-TER) AND ITS ACTIVATOR DOMAIN (C_TERM)"/>
    <property type="match status" value="1"/>
</dbReference>
<evidence type="ECO:0000256" key="3">
    <source>
        <dbReference type="ARBA" id="ARBA00023004"/>
    </source>
</evidence>
<dbReference type="InterPro" id="IPR043129">
    <property type="entry name" value="ATPase_NBD"/>
</dbReference>
<keyword evidence="2" id="KW-0479">Metal-binding</keyword>
<feature type="domain" description="ATPase BadF/BadG/BcrA/BcrD type" evidence="5">
    <location>
        <begin position="18"/>
        <end position="269"/>
    </location>
</feature>
<evidence type="ECO:0000256" key="2">
    <source>
        <dbReference type="ARBA" id="ARBA00022723"/>
    </source>
</evidence>
<dbReference type="eggNOG" id="COG1924">
    <property type="taxonomic scope" value="Bacteria"/>
</dbReference>
<keyword evidence="4" id="KW-0411">Iron-sulfur</keyword>
<dbReference type="Pfam" id="PF01869">
    <property type="entry name" value="BcrAD_BadFG"/>
    <property type="match status" value="1"/>
</dbReference>
<gene>
    <name evidence="6" type="ordered locus">EUBELI_01643</name>
</gene>
<proteinExistence type="predicted"/>
<dbReference type="Proteomes" id="UP000001476">
    <property type="component" value="Chromosome"/>
</dbReference>
<dbReference type="Gene3D" id="3.30.420.40">
    <property type="match status" value="2"/>
</dbReference>
<evidence type="ECO:0000256" key="4">
    <source>
        <dbReference type="ARBA" id="ARBA00023014"/>
    </source>
</evidence>
<protein>
    <recommendedName>
        <fullName evidence="5">ATPase BadF/BadG/BcrA/BcrD type domain-containing protein</fullName>
    </recommendedName>
</protein>
<dbReference type="GO" id="GO:0051536">
    <property type="term" value="F:iron-sulfur cluster binding"/>
    <property type="evidence" value="ECO:0007669"/>
    <property type="project" value="UniProtKB-KW"/>
</dbReference>
<dbReference type="InterPro" id="IPR051805">
    <property type="entry name" value="Dehydratase_Activator_Redct"/>
</dbReference>
<comment type="cofactor">
    <cofactor evidence="1">
        <name>[4Fe-4S] cluster</name>
        <dbReference type="ChEBI" id="CHEBI:49883"/>
    </cofactor>
</comment>
<reference evidence="6 7" key="1">
    <citation type="journal article" date="2009" name="Proc. Natl. Acad. Sci. U.S.A.">
        <title>Characterizing a model human gut microbiota composed of members of its two dominant bacterial phyla.</title>
        <authorList>
            <person name="Mahowald M.A."/>
            <person name="Rey F.E."/>
            <person name="Seedorf H."/>
            <person name="Turnbaugh P.J."/>
            <person name="Fulton R.S."/>
            <person name="Wollam A."/>
            <person name="Shah N."/>
            <person name="Wang C."/>
            <person name="Magrini V."/>
            <person name="Wilson R.K."/>
            <person name="Cantarel B.L."/>
            <person name="Coutinho P.M."/>
            <person name="Henrissat B."/>
            <person name="Crock L.W."/>
            <person name="Russell A."/>
            <person name="Verberkmoes N.C."/>
            <person name="Hettich R.L."/>
            <person name="Gordon J.I."/>
        </authorList>
    </citation>
    <scope>NUCLEOTIDE SEQUENCE [LARGE SCALE GENOMIC DNA]</scope>
    <source>
        <strain evidence="7">ATCC 27750 / DSM 3376 / VPI C15-48 / C15-B4</strain>
    </source>
</reference>
<dbReference type="HOGENOM" id="CLU_066597_0_0_9"/>
<dbReference type="NCBIfam" id="TIGR00241">
    <property type="entry name" value="CoA_E_activ"/>
    <property type="match status" value="1"/>
</dbReference>
<dbReference type="AlphaFoldDB" id="C4Z344"/>
<organism evidence="6 7">
    <name type="scientific">Lachnospira eligens (strain ATCC 27750 / DSM 3376 / VPI C15-48 / C15-B4)</name>
    <name type="common">Eubacterium eligens</name>
    <dbReference type="NCBI Taxonomy" id="515620"/>
    <lineage>
        <taxon>Bacteria</taxon>
        <taxon>Bacillati</taxon>
        <taxon>Bacillota</taxon>
        <taxon>Clostridia</taxon>
        <taxon>Lachnospirales</taxon>
        <taxon>Lachnospiraceae</taxon>
        <taxon>Lachnospira</taxon>
    </lineage>
</organism>
<evidence type="ECO:0000259" key="5">
    <source>
        <dbReference type="Pfam" id="PF01869"/>
    </source>
</evidence>
<keyword evidence="3" id="KW-0408">Iron</keyword>
<dbReference type="STRING" id="515620.EUBELI_01643"/>
<dbReference type="PANTHER" id="PTHR32329">
    <property type="entry name" value="BIFUNCTIONAL PROTEIN [INCLUDES 2-HYDROXYACYL-COA DEHYDRATASE (N-TER) AND ITS ACTIVATOR DOMAIN (C_TERM)-RELATED"/>
    <property type="match status" value="1"/>
</dbReference>
<dbReference type="EMBL" id="CP001104">
    <property type="protein sequence ID" value="ACR72634.1"/>
    <property type="molecule type" value="Genomic_DNA"/>
</dbReference>